<sequence>MMEELARVVKVEPSGWVTVEVEVKTACGHCSAKENCGTGAIASAFAGKTQQFSIHSSERCEEGELLRLGLPESSLLKAAALVYLMPLAGMLLGALFGKLMAVQLNLASVLGLGADSASILFALVGGVISWRFGKHLARALERETVPVILARLGKSITPDCLTKPA</sequence>
<evidence type="ECO:0000313" key="2">
    <source>
        <dbReference type="EMBL" id="MBT1444502.1"/>
    </source>
</evidence>
<dbReference type="InterPro" id="IPR026268">
    <property type="entry name" value="RseC"/>
</dbReference>
<gene>
    <name evidence="2" type="ORF">KJI95_08165</name>
</gene>
<dbReference type="EMBL" id="JAHEPS010000002">
    <property type="protein sequence ID" value="MBT1444502.1"/>
    <property type="molecule type" value="Genomic_DNA"/>
</dbReference>
<keyword evidence="1" id="KW-0472">Membrane</keyword>
<keyword evidence="1" id="KW-0812">Transmembrane</keyword>
<organism evidence="2 3">
    <name type="scientific">Shewanella jiangmenensis</name>
    <dbReference type="NCBI Taxonomy" id="2837387"/>
    <lineage>
        <taxon>Bacteria</taxon>
        <taxon>Pseudomonadati</taxon>
        <taxon>Pseudomonadota</taxon>
        <taxon>Gammaproteobacteria</taxon>
        <taxon>Alteromonadales</taxon>
        <taxon>Shewanellaceae</taxon>
        <taxon>Shewanella</taxon>
    </lineage>
</organism>
<name>A0ABS5V211_9GAMM</name>
<dbReference type="PANTHER" id="PTHR35867:SF1">
    <property type="entry name" value="PROTEIN RSEC"/>
    <property type="match status" value="1"/>
</dbReference>
<dbReference type="PANTHER" id="PTHR35867">
    <property type="entry name" value="PROTEIN RSEC"/>
    <property type="match status" value="1"/>
</dbReference>
<comment type="caution">
    <text evidence="2">The sequence shown here is derived from an EMBL/GenBank/DDBJ whole genome shotgun (WGS) entry which is preliminary data.</text>
</comment>
<keyword evidence="3" id="KW-1185">Reference proteome</keyword>
<feature type="transmembrane region" description="Helical" evidence="1">
    <location>
        <begin position="75"/>
        <end position="97"/>
    </location>
</feature>
<dbReference type="PIRSF" id="PIRSF004923">
    <property type="entry name" value="RseC"/>
    <property type="match status" value="1"/>
</dbReference>
<dbReference type="Pfam" id="PF04246">
    <property type="entry name" value="RseC_MucC"/>
    <property type="match status" value="1"/>
</dbReference>
<protein>
    <submittedName>
        <fullName evidence="2">SoxR reducing system RseC family protein</fullName>
    </submittedName>
</protein>
<keyword evidence="1" id="KW-1133">Transmembrane helix</keyword>
<reference evidence="2 3" key="1">
    <citation type="submission" date="2021-05" db="EMBL/GenBank/DDBJ databases">
        <title>Shewanella sp. JM162201.</title>
        <authorList>
            <person name="Xu S."/>
            <person name="Li A."/>
        </authorList>
    </citation>
    <scope>NUCLEOTIDE SEQUENCE [LARGE SCALE GENOMIC DNA]</scope>
    <source>
        <strain evidence="2 3">JM162201</strain>
    </source>
</reference>
<evidence type="ECO:0000256" key="1">
    <source>
        <dbReference type="SAM" id="Phobius"/>
    </source>
</evidence>
<dbReference type="RefSeq" id="WP_214506679.1">
    <property type="nucleotide sequence ID" value="NZ_JAHEPS010000002.1"/>
</dbReference>
<proteinExistence type="predicted"/>
<dbReference type="Proteomes" id="UP001195903">
    <property type="component" value="Unassembled WGS sequence"/>
</dbReference>
<accession>A0ABS5V211</accession>
<dbReference type="InterPro" id="IPR007359">
    <property type="entry name" value="SigmaE_reg_RseC_MucC"/>
</dbReference>
<evidence type="ECO:0000313" key="3">
    <source>
        <dbReference type="Proteomes" id="UP001195903"/>
    </source>
</evidence>
<feature type="transmembrane region" description="Helical" evidence="1">
    <location>
        <begin position="109"/>
        <end position="132"/>
    </location>
</feature>